<evidence type="ECO:0000313" key="1">
    <source>
        <dbReference type="EMBL" id="AXV84530.1"/>
    </source>
</evidence>
<organism evidence="1 2">
    <name type="scientific">Ralstonia solanacearum</name>
    <name type="common">Pseudomonas solanacearum</name>
    <dbReference type="NCBI Taxonomy" id="305"/>
    <lineage>
        <taxon>Bacteria</taxon>
        <taxon>Pseudomonadati</taxon>
        <taxon>Pseudomonadota</taxon>
        <taxon>Betaproteobacteria</taxon>
        <taxon>Burkholderiales</taxon>
        <taxon>Burkholderiaceae</taxon>
        <taxon>Ralstonia</taxon>
        <taxon>Ralstonia solanacearum species complex</taxon>
    </lineage>
</organism>
<protein>
    <submittedName>
        <fullName evidence="1">Uncharacterized protein</fullName>
    </submittedName>
</protein>
<gene>
    <name evidence="1" type="ORF">CJO77_24035</name>
</gene>
<keyword evidence="1" id="KW-0614">Plasmid</keyword>
<sequence>MAGAGLVAHRAPGAWRTYDRRFSCHLYWGAQMVIRDCPDGLRLTFSPFLSRVGLTWLSPWRCCINRRLRA</sequence>
<evidence type="ECO:0000313" key="2">
    <source>
        <dbReference type="Proteomes" id="UP000261758"/>
    </source>
</evidence>
<reference evidence="1 2" key="1">
    <citation type="submission" date="2017-08" db="EMBL/GenBank/DDBJ databases">
        <title>Genome sequences of Ralstonia solanacearum Species Complex (RSSC) isolated from Potato bacterial wilts in Korea.</title>
        <authorList>
            <person name="Cho H."/>
            <person name="Song E.-S."/>
            <person name="Lee Y.K."/>
            <person name="Lee S."/>
            <person name="Lee S.-W."/>
            <person name="Jo A."/>
            <person name="Kim J.-G."/>
            <person name="Hwang I."/>
        </authorList>
    </citation>
    <scope>NUCLEOTIDE SEQUENCE [LARGE SCALE GENOMIC DNA]</scope>
    <source>
        <strain evidence="1 2">T98</strain>
        <plasmid evidence="1 2">unnamed</plasmid>
    </source>
</reference>
<dbReference type="EMBL" id="CP022760">
    <property type="protein sequence ID" value="AXV84530.1"/>
    <property type="molecule type" value="Genomic_DNA"/>
</dbReference>
<geneLocation type="plasmid" evidence="1 2">
    <name>unnamed</name>
</geneLocation>
<dbReference type="AlphaFoldDB" id="A0AAD0WIT3"/>
<accession>A0AAD0WIT3</accession>
<dbReference type="Proteomes" id="UP000261758">
    <property type="component" value="Plasmid unnamed"/>
</dbReference>
<name>A0AAD0WIT3_RALSL</name>
<proteinExistence type="predicted"/>